<dbReference type="CDD" id="cd06550">
    <property type="entry name" value="TM_ABC_iron-siderophores_like"/>
    <property type="match status" value="1"/>
</dbReference>
<feature type="transmembrane region" description="Helical" evidence="8">
    <location>
        <begin position="288"/>
        <end position="310"/>
    </location>
</feature>
<dbReference type="PANTHER" id="PTHR30472">
    <property type="entry name" value="FERRIC ENTEROBACTIN TRANSPORT SYSTEM PERMEASE PROTEIN"/>
    <property type="match status" value="1"/>
</dbReference>
<dbReference type="Gene3D" id="1.10.3470.10">
    <property type="entry name" value="ABC transporter involved in vitamin B12 uptake, BtuC"/>
    <property type="match status" value="1"/>
</dbReference>
<feature type="transmembrane region" description="Helical" evidence="8">
    <location>
        <begin position="93"/>
        <end position="114"/>
    </location>
</feature>
<dbReference type="InterPro" id="IPR000522">
    <property type="entry name" value="ABC_transptr_permease_BtuC"/>
</dbReference>
<keyword evidence="6 8" id="KW-1133">Transmembrane helix</keyword>
<evidence type="ECO:0000256" key="6">
    <source>
        <dbReference type="ARBA" id="ARBA00022989"/>
    </source>
</evidence>
<evidence type="ECO:0000313" key="10">
    <source>
        <dbReference type="Proteomes" id="UP000005113"/>
    </source>
</evidence>
<dbReference type="EMBL" id="JH719942">
    <property type="protein sequence ID" value="EJF53446.1"/>
    <property type="molecule type" value="Genomic_DNA"/>
</dbReference>
<feature type="transmembrane region" description="Helical" evidence="8">
    <location>
        <begin position="198"/>
        <end position="228"/>
    </location>
</feature>
<feature type="transmembrane region" description="Helical" evidence="8">
    <location>
        <begin position="64"/>
        <end position="81"/>
    </location>
</feature>
<reference evidence="10" key="1">
    <citation type="journal article" date="2012" name="Stand. Genomic Sci.">
        <title>Permanent draft genome sequence of the gliding predator Saprospira grandis strain Sa g1 (= HR1).</title>
        <authorList>
            <person name="Mavromatis K."/>
            <person name="Chertkov O."/>
            <person name="Lapidus A."/>
            <person name="Nolan M."/>
            <person name="Lucas S."/>
            <person name="Tice H."/>
            <person name="Del Rio T.G."/>
            <person name="Cheng J.F."/>
            <person name="Han C."/>
            <person name="Tapia R."/>
            <person name="Bruce D."/>
            <person name="Goodwin L.A."/>
            <person name="Pitluck S."/>
            <person name="Huntemann M."/>
            <person name="Liolios K."/>
            <person name="Pagani I."/>
            <person name="Ivanova N."/>
            <person name="Mikhailova N."/>
            <person name="Pati A."/>
            <person name="Chen A."/>
            <person name="Palaniappan K."/>
            <person name="Land M."/>
            <person name="Brambilla E.M."/>
            <person name="Rohde M."/>
            <person name="Spring S."/>
            <person name="Goker M."/>
            <person name="Detter J.C."/>
            <person name="Bristow J."/>
            <person name="Eisen J.A."/>
            <person name="Markowitz V."/>
            <person name="Hugenholtz P."/>
            <person name="Kyrpides N.C."/>
            <person name="Klenk H.P."/>
            <person name="Woyke T."/>
        </authorList>
    </citation>
    <scope>NUCLEOTIDE SEQUENCE [LARGE SCALE GENOMIC DNA]</scope>
    <source>
        <strain evidence="10">DSM 2844</strain>
    </source>
</reference>
<dbReference type="GO" id="GO:0033214">
    <property type="term" value="P:siderophore-iron import into cell"/>
    <property type="evidence" value="ECO:0007669"/>
    <property type="project" value="TreeGrafter"/>
</dbReference>
<keyword evidence="5 8" id="KW-0812">Transmembrane</keyword>
<dbReference type="InterPro" id="IPR037294">
    <property type="entry name" value="ABC_BtuC-like"/>
</dbReference>
<accession>J0XWL9</accession>
<evidence type="ECO:0000256" key="1">
    <source>
        <dbReference type="ARBA" id="ARBA00004651"/>
    </source>
</evidence>
<proteinExistence type="inferred from homology"/>
<evidence type="ECO:0000256" key="2">
    <source>
        <dbReference type="ARBA" id="ARBA00007935"/>
    </source>
</evidence>
<feature type="transmembrane region" description="Helical" evidence="8">
    <location>
        <begin position="248"/>
        <end position="268"/>
    </location>
</feature>
<sequence>MIGRMLHFNRFFSLFLTLLLLFALSLALGSSPISISQLWQGLSLGPQSTEGLASIIWQLRLPRSLAAILAGAGLSVSGLLLQTFFRNPIAGPFVLGISSAAGLGAALWIMGGSLLGLSSFWAASRWGLLAAAASGAALCLLILLLLAWRLGQRPAHLLLMGLMLGSFTNAFILFLQYFSPKEELQSFIFWSMGDLNRLGWGELALLTPLVFFALFLAFLLAQGLNIWLLGPTEARSLGLNTSRLRWQILLISSLLAGGITAFCGPIGFVGMAVPHLARLILGSQRHQVLLPFTALLGAVLLLACQILAQLPGLEQLLPINLISSLFGAPFLLFLLLTKPLD</sequence>
<dbReference type="GO" id="GO:0005886">
    <property type="term" value="C:plasma membrane"/>
    <property type="evidence" value="ECO:0007669"/>
    <property type="project" value="UniProtKB-SubCell"/>
</dbReference>
<evidence type="ECO:0000256" key="5">
    <source>
        <dbReference type="ARBA" id="ARBA00022692"/>
    </source>
</evidence>
<evidence type="ECO:0000256" key="7">
    <source>
        <dbReference type="ARBA" id="ARBA00023136"/>
    </source>
</evidence>
<feature type="transmembrane region" description="Helical" evidence="8">
    <location>
        <begin position="126"/>
        <end position="148"/>
    </location>
</feature>
<dbReference type="HOGENOM" id="CLU_013016_0_0_10"/>
<dbReference type="GO" id="GO:0022857">
    <property type="term" value="F:transmembrane transporter activity"/>
    <property type="evidence" value="ECO:0007669"/>
    <property type="project" value="InterPro"/>
</dbReference>
<dbReference type="PANTHER" id="PTHR30472:SF41">
    <property type="entry name" value="TRANSPORT SYSTEM PERMEASE PROTEIN"/>
    <property type="match status" value="1"/>
</dbReference>
<evidence type="ECO:0000256" key="3">
    <source>
        <dbReference type="ARBA" id="ARBA00022448"/>
    </source>
</evidence>
<name>J0XWL9_9BACT</name>
<protein>
    <submittedName>
        <fullName evidence="9">ABC-type Fe3+-siderophore transport system, permease component</fullName>
    </submittedName>
</protein>
<evidence type="ECO:0000313" key="9">
    <source>
        <dbReference type="EMBL" id="EJF53446.1"/>
    </source>
</evidence>
<keyword evidence="3" id="KW-0813">Transport</keyword>
<comment type="similarity">
    <text evidence="2">Belongs to the binding-protein-dependent transport system permease family. FecCD subfamily.</text>
</comment>
<keyword evidence="4" id="KW-1003">Cell membrane</keyword>
<evidence type="ECO:0000256" key="4">
    <source>
        <dbReference type="ARBA" id="ARBA00022475"/>
    </source>
</evidence>
<evidence type="ECO:0000256" key="8">
    <source>
        <dbReference type="SAM" id="Phobius"/>
    </source>
</evidence>
<keyword evidence="7 8" id="KW-0472">Membrane</keyword>
<dbReference type="Pfam" id="PF01032">
    <property type="entry name" value="FecCD"/>
    <property type="match status" value="1"/>
</dbReference>
<feature type="transmembrane region" description="Helical" evidence="8">
    <location>
        <begin position="155"/>
        <end position="178"/>
    </location>
</feature>
<dbReference type="AlphaFoldDB" id="J0XWL9"/>
<feature type="transmembrane region" description="Helical" evidence="8">
    <location>
        <begin position="317"/>
        <end position="336"/>
    </location>
</feature>
<gene>
    <name evidence="9" type="ORF">SapgrDRAFT_1742</name>
</gene>
<dbReference type="SUPFAM" id="SSF81345">
    <property type="entry name" value="ABC transporter involved in vitamin B12 uptake, BtuC"/>
    <property type="match status" value="1"/>
</dbReference>
<comment type="subcellular location">
    <subcellularLocation>
        <location evidence="1">Cell membrane</location>
        <topology evidence="1">Multi-pass membrane protein</topology>
    </subcellularLocation>
</comment>
<dbReference type="Proteomes" id="UP000005113">
    <property type="component" value="Unassembled WGS sequence"/>
</dbReference>
<organism evidence="9 10">
    <name type="scientific">Saprospira grandis DSM 2844</name>
    <dbReference type="NCBI Taxonomy" id="694433"/>
    <lineage>
        <taxon>Bacteria</taxon>
        <taxon>Pseudomonadati</taxon>
        <taxon>Bacteroidota</taxon>
        <taxon>Saprospiria</taxon>
        <taxon>Saprospirales</taxon>
        <taxon>Saprospiraceae</taxon>
        <taxon>Saprospira</taxon>
    </lineage>
</organism>